<keyword evidence="1" id="KW-0732">Signal</keyword>
<accession>A0A3M6VI98</accession>
<name>A0A3M6VI98_9STRA</name>
<protein>
    <recommendedName>
        <fullName evidence="4">RxLR effector protein</fullName>
    </recommendedName>
</protein>
<dbReference type="EMBL" id="QLLG01000201">
    <property type="protein sequence ID" value="RMX66484.1"/>
    <property type="molecule type" value="Genomic_DNA"/>
</dbReference>
<dbReference type="STRING" id="542832.A0A3M6VI98"/>
<sequence>MRLPCVLIFFASATRPEGVGAHVEPSDVVTSDGRFEVQRHLRVQEGAHGDDVDERTNSFNFGEEIISSAEKLEPTTLNSIPRDSAPDTFKRLAESLLEGPSDSTIKSTLKRTAEMMAPEDRPAKFRETVENEFLTEARNAKSLNMDTKKGEEPQKPFSFVMEKFKEEDLGTLFEEANEHLVKMNKDDPKGVFELYQLNFAGDKLFEQPQLSYWVHFLDLYNGYHKLTRTLLSRLLDSYSMDDLFTAIRKAPNNEVALRVEDEIKEFWLSEHHTPDDAFTFFNLDKTKDTLFDDPSFPFWTSYFTYYNSKVPETSKVSLDVVLEKYLRPYWYNLLEKEKDKIPAVVLPFVEKEVKKMLLKFWNGKGASEKFVQSNLRDESNVNTVYGSALRQAAHEYLQSLPMV</sequence>
<reference evidence="2 3" key="1">
    <citation type="submission" date="2018-06" db="EMBL/GenBank/DDBJ databases">
        <title>Comparative genomics of downy mildews reveals potential adaptations to biotrophy.</title>
        <authorList>
            <person name="Fletcher K."/>
            <person name="Klosterman S.J."/>
            <person name="Derevnina L."/>
            <person name="Martin F."/>
            <person name="Koike S."/>
            <person name="Reyes Chin-Wo S."/>
            <person name="Mou B."/>
            <person name="Michelmore R."/>
        </authorList>
    </citation>
    <scope>NUCLEOTIDE SEQUENCE [LARGE SCALE GENOMIC DNA]</scope>
    <source>
        <strain evidence="2 3">R14</strain>
    </source>
</reference>
<feature type="chain" id="PRO_5018331178" description="RxLR effector protein" evidence="1">
    <location>
        <begin position="22"/>
        <end position="403"/>
    </location>
</feature>
<proteinExistence type="predicted"/>
<evidence type="ECO:0000313" key="3">
    <source>
        <dbReference type="Proteomes" id="UP000282087"/>
    </source>
</evidence>
<evidence type="ECO:0000256" key="1">
    <source>
        <dbReference type="SAM" id="SignalP"/>
    </source>
</evidence>
<organism evidence="2 3">
    <name type="scientific">Peronospora effusa</name>
    <dbReference type="NCBI Taxonomy" id="542832"/>
    <lineage>
        <taxon>Eukaryota</taxon>
        <taxon>Sar</taxon>
        <taxon>Stramenopiles</taxon>
        <taxon>Oomycota</taxon>
        <taxon>Peronosporomycetes</taxon>
        <taxon>Peronosporales</taxon>
        <taxon>Peronosporaceae</taxon>
        <taxon>Peronospora</taxon>
    </lineage>
</organism>
<dbReference type="AlphaFoldDB" id="A0A3M6VI98"/>
<dbReference type="Proteomes" id="UP000282087">
    <property type="component" value="Unassembled WGS sequence"/>
</dbReference>
<evidence type="ECO:0008006" key="4">
    <source>
        <dbReference type="Google" id="ProtNLM"/>
    </source>
</evidence>
<feature type="signal peptide" evidence="1">
    <location>
        <begin position="1"/>
        <end position="21"/>
    </location>
</feature>
<evidence type="ECO:0000313" key="2">
    <source>
        <dbReference type="EMBL" id="RMX66484.1"/>
    </source>
</evidence>
<dbReference type="VEuPathDB" id="FungiDB:DD237_005771"/>
<comment type="caution">
    <text evidence="2">The sequence shown here is derived from an EMBL/GenBank/DDBJ whole genome shotgun (WGS) entry which is preliminary data.</text>
</comment>
<gene>
    <name evidence="2" type="ORF">DD238_003039</name>
</gene>
<keyword evidence="3" id="KW-1185">Reference proteome</keyword>